<protein>
    <submittedName>
        <fullName evidence="1">Uncharacterized protein</fullName>
    </submittedName>
</protein>
<evidence type="ECO:0000313" key="1">
    <source>
        <dbReference type="EMBL" id="MBP1875993.1"/>
    </source>
</evidence>
<comment type="caution">
    <text evidence="1">The sequence shown here is derived from an EMBL/GenBank/DDBJ whole genome shotgun (WGS) entry which is preliminary data.</text>
</comment>
<dbReference type="Proteomes" id="UP000823773">
    <property type="component" value="Unassembled WGS sequence"/>
</dbReference>
<reference evidence="1" key="1">
    <citation type="submission" date="2021-03" db="EMBL/GenBank/DDBJ databases">
        <title>Genomic Encyclopedia of Type Strains, Phase IV (KMG-IV): sequencing the most valuable type-strain genomes for metagenomic binning, comparative biology and taxonomic classification.</title>
        <authorList>
            <person name="Goeker M."/>
        </authorList>
    </citation>
    <scope>NUCLEOTIDE SEQUENCE</scope>
    <source>
        <strain evidence="1">DSM 18131</strain>
    </source>
</reference>
<organism evidence="1 2">
    <name type="scientific">Ensifer adhaerens</name>
    <name type="common">Sinorhizobium morelense</name>
    <dbReference type="NCBI Taxonomy" id="106592"/>
    <lineage>
        <taxon>Bacteria</taxon>
        <taxon>Pseudomonadati</taxon>
        <taxon>Pseudomonadota</taxon>
        <taxon>Alphaproteobacteria</taxon>
        <taxon>Hyphomicrobiales</taxon>
        <taxon>Rhizobiaceae</taxon>
        <taxon>Sinorhizobium/Ensifer group</taxon>
        <taxon>Ensifer</taxon>
    </lineage>
</organism>
<accession>A0ACC5T574</accession>
<dbReference type="EMBL" id="JAGGJR010000014">
    <property type="protein sequence ID" value="MBP1875993.1"/>
    <property type="molecule type" value="Genomic_DNA"/>
</dbReference>
<name>A0ACC5T574_ENSAD</name>
<evidence type="ECO:0000313" key="2">
    <source>
        <dbReference type="Proteomes" id="UP000823773"/>
    </source>
</evidence>
<keyword evidence="2" id="KW-1185">Reference proteome</keyword>
<sequence length="193" mass="20637">MADIDDPIFIRAIVDCPGGGRLVTLGAPGVTIDHRGEIWIDPDGIDETLQALVACGTALFLFLARDSDCPPGFRLQLRERVKQTGMAFAALPIDDFSAPGAAWMRAWQRLEGQVSALLAQDRAVALCCSYGAGRSGMVAAHILNGQGLSVEEALSTVRQGFPESVESPPQENWLHIRNNNCALAHQSNGEGKA</sequence>
<proteinExistence type="predicted"/>
<gene>
    <name evidence="1" type="ORF">J2Z19_005742</name>
</gene>